<gene>
    <name evidence="2" type="ORF">CR162_19405</name>
</gene>
<protein>
    <submittedName>
        <fullName evidence="2">Serine/threonine protein phosphatase</fullName>
    </submittedName>
</protein>
<dbReference type="InterPro" id="IPR004843">
    <property type="entry name" value="Calcineurin-like_PHP"/>
</dbReference>
<evidence type="ECO:0000259" key="1">
    <source>
        <dbReference type="Pfam" id="PF00149"/>
    </source>
</evidence>
<dbReference type="SUPFAM" id="SSF56300">
    <property type="entry name" value="Metallo-dependent phosphatases"/>
    <property type="match status" value="1"/>
</dbReference>
<evidence type="ECO:0000313" key="2">
    <source>
        <dbReference type="EMBL" id="PHK93287.1"/>
    </source>
</evidence>
<dbReference type="PANTHER" id="PTHR43143">
    <property type="entry name" value="METALLOPHOSPHOESTERASE, CALCINEURIN SUPERFAMILY"/>
    <property type="match status" value="1"/>
</dbReference>
<reference evidence="2 3" key="1">
    <citation type="submission" date="2017-10" db="EMBL/GenBank/DDBJ databases">
        <authorList>
            <person name="Banno H."/>
            <person name="Chua N.-H."/>
        </authorList>
    </citation>
    <scope>NUCLEOTIDE SEQUENCE [LARGE SCALE GENOMIC DNA]</scope>
    <source>
        <strain evidence="2 3">YW11</strain>
    </source>
</reference>
<dbReference type="GO" id="GO:0016787">
    <property type="term" value="F:hydrolase activity"/>
    <property type="evidence" value="ECO:0007669"/>
    <property type="project" value="InterPro"/>
</dbReference>
<dbReference type="PANTHER" id="PTHR43143:SF1">
    <property type="entry name" value="SERINE_THREONINE-PROTEIN PHOSPHATASE CPPED1"/>
    <property type="match status" value="1"/>
</dbReference>
<comment type="caution">
    <text evidence="2">The sequence shown here is derived from an EMBL/GenBank/DDBJ whole genome shotgun (WGS) entry which is preliminary data.</text>
</comment>
<dbReference type="Pfam" id="PF00149">
    <property type="entry name" value="Metallophos"/>
    <property type="match status" value="1"/>
</dbReference>
<dbReference type="Proteomes" id="UP000223527">
    <property type="component" value="Unassembled WGS sequence"/>
</dbReference>
<organism evidence="2 3">
    <name type="scientific">Teichococcus rhizosphaerae</name>
    <dbReference type="NCBI Taxonomy" id="1335062"/>
    <lineage>
        <taxon>Bacteria</taxon>
        <taxon>Pseudomonadati</taxon>
        <taxon>Pseudomonadota</taxon>
        <taxon>Alphaproteobacteria</taxon>
        <taxon>Acetobacterales</taxon>
        <taxon>Roseomonadaceae</taxon>
        <taxon>Roseomonas</taxon>
    </lineage>
</organism>
<dbReference type="AlphaFoldDB" id="A0A2C7A9K3"/>
<dbReference type="OrthoDB" id="651281at2"/>
<dbReference type="EMBL" id="PDNU01000054">
    <property type="protein sequence ID" value="PHK93287.1"/>
    <property type="molecule type" value="Genomic_DNA"/>
</dbReference>
<name>A0A2C7A9K3_9PROT</name>
<dbReference type="InterPro" id="IPR029052">
    <property type="entry name" value="Metallo-depent_PP-like"/>
</dbReference>
<dbReference type="Gene3D" id="3.60.21.10">
    <property type="match status" value="1"/>
</dbReference>
<dbReference type="InterPro" id="IPR051918">
    <property type="entry name" value="STPP_CPPED1"/>
</dbReference>
<dbReference type="RefSeq" id="WP_099097170.1">
    <property type="nucleotide sequence ID" value="NZ_PDNU01000054.1"/>
</dbReference>
<keyword evidence="3" id="KW-1185">Reference proteome</keyword>
<feature type="domain" description="Calcineurin-like phosphoesterase" evidence="1">
    <location>
        <begin position="3"/>
        <end position="201"/>
    </location>
</feature>
<sequence>MAFRVAQISDTHLSAAHPEFTANFEALAEHLRAIRPDLVVHTGDVSAHGELAIDDLRFARERMDGLGLDWLAVPGNHDVGNDAVLGGATPANAERLMRWREAFGADWHLRDIPGWRLIGLDTLITTAGLPESEAQFAFLAEALATAEGRRVALFQHKPLCRERLADTEMTYWPVLPEARRRLLGLLEGHDIAFVASGHLHQWLDRGVCEGLRQIWAPAVAFVVGDAWQERWGEKPLGYVEHLLHADGRHECRLVTLPGLARHDIGLMPAVYGPQVPLPEHA</sequence>
<accession>A0A2C7A9K3</accession>
<proteinExistence type="predicted"/>
<evidence type="ECO:0000313" key="3">
    <source>
        <dbReference type="Proteomes" id="UP000223527"/>
    </source>
</evidence>